<comment type="caution">
    <text evidence="1">The sequence shown here is derived from an EMBL/GenBank/DDBJ whole genome shotgun (WGS) entry which is preliminary data.</text>
</comment>
<accession>V6SRC2</accession>
<dbReference type="EMBL" id="AVGG01000005">
    <property type="protein sequence ID" value="ESU28727.1"/>
    <property type="molecule type" value="Genomic_DNA"/>
</dbReference>
<name>V6SRC2_9FLAO</name>
<gene>
    <name evidence="1" type="ORF">FLJC2902T_13210</name>
</gene>
<protein>
    <submittedName>
        <fullName evidence="1">Uncharacterized protein</fullName>
    </submittedName>
</protein>
<sequence>MKIMAKDKISKVKRVINYYELEFKFRENNNFNDLFETITTLANTRAKIRYQKYGDKLVFIQGIENSENFLKAKMRCVRKDLLPELMNTKTDETKEIEAEEEEGLVETTHFIIDYRNNKIILALEYNHYGSKINDLIHYIQKIGIHKEILDNVGFKAIVKDDLEKFKERINRFSEFVVKVHKDNLAQIKKMDEKIWSSLNASFENFQSDYATIVLKFDYKQRSETPLIQNSVFNILNYFKKHKNQKYLFNKLCLRAEDAEHNNVLENFDLLLEKIHSEIKVERKVKYRTLISVDMFQKMTQELLSTDFK</sequence>
<dbReference type="AlphaFoldDB" id="V6SRC2"/>
<evidence type="ECO:0000313" key="2">
    <source>
        <dbReference type="Proteomes" id="UP000018004"/>
    </source>
</evidence>
<evidence type="ECO:0000313" key="1">
    <source>
        <dbReference type="EMBL" id="ESU28727.1"/>
    </source>
</evidence>
<dbReference type="eggNOG" id="ENOG5030YYZ">
    <property type="taxonomic scope" value="Bacteria"/>
</dbReference>
<reference evidence="1 2" key="1">
    <citation type="submission" date="2013-08" db="EMBL/GenBank/DDBJ databases">
        <title>Flavobacterium limnosediminis JC2902 genome sequencing.</title>
        <authorList>
            <person name="Lee K."/>
            <person name="Yi H."/>
            <person name="Park S."/>
            <person name="Chun J."/>
        </authorList>
    </citation>
    <scope>NUCLEOTIDE SEQUENCE [LARGE SCALE GENOMIC DNA]</scope>
    <source>
        <strain evidence="1 2">JC2902</strain>
    </source>
</reference>
<proteinExistence type="predicted"/>
<dbReference type="PATRIC" id="fig|1341181.4.peg.1301"/>
<dbReference type="Proteomes" id="UP000018004">
    <property type="component" value="Unassembled WGS sequence"/>
</dbReference>
<organism evidence="1 2">
    <name type="scientific">Flavobacterium limnosediminis JC2902</name>
    <dbReference type="NCBI Taxonomy" id="1341181"/>
    <lineage>
        <taxon>Bacteria</taxon>
        <taxon>Pseudomonadati</taxon>
        <taxon>Bacteroidota</taxon>
        <taxon>Flavobacteriia</taxon>
        <taxon>Flavobacteriales</taxon>
        <taxon>Flavobacteriaceae</taxon>
        <taxon>Flavobacterium</taxon>
    </lineage>
</organism>
<keyword evidence="2" id="KW-1185">Reference proteome</keyword>